<reference evidence="2" key="2">
    <citation type="submission" date="2021-10" db="EMBL/GenBank/DDBJ databases">
        <title>Phylogenomics reveals ancestral predisposition of the termite-cultivated fungus Termitomyces towards a domesticated lifestyle.</title>
        <authorList>
            <person name="Auxier B."/>
            <person name="Grum-Grzhimaylo A."/>
            <person name="Cardenas M.E."/>
            <person name="Lodge J.D."/>
            <person name="Laessoe T."/>
            <person name="Pedersen O."/>
            <person name="Smith M.E."/>
            <person name="Kuyper T.W."/>
            <person name="Franco-Molano E.A."/>
            <person name="Baroni T.J."/>
            <person name="Aanen D.K."/>
        </authorList>
    </citation>
    <scope>NUCLEOTIDE SEQUENCE</scope>
    <source>
        <strain evidence="2">D49</strain>
    </source>
</reference>
<keyword evidence="3" id="KW-1185">Reference proteome</keyword>
<feature type="compositionally biased region" description="Polar residues" evidence="1">
    <location>
        <begin position="268"/>
        <end position="280"/>
    </location>
</feature>
<dbReference type="Proteomes" id="UP000717328">
    <property type="component" value="Unassembled WGS sequence"/>
</dbReference>
<feature type="region of interest" description="Disordered" evidence="1">
    <location>
        <begin position="24"/>
        <end position="72"/>
    </location>
</feature>
<feature type="region of interest" description="Disordered" evidence="1">
    <location>
        <begin position="176"/>
        <end position="201"/>
    </location>
</feature>
<name>A0A9P7GL21_9AGAR</name>
<accession>A0A9P7GL21</accession>
<dbReference type="EMBL" id="JABCKI010001310">
    <property type="protein sequence ID" value="KAG5649240.1"/>
    <property type="molecule type" value="Genomic_DNA"/>
</dbReference>
<proteinExistence type="predicted"/>
<evidence type="ECO:0000313" key="2">
    <source>
        <dbReference type="EMBL" id="KAG5649240.1"/>
    </source>
</evidence>
<feature type="region of interest" description="Disordered" evidence="1">
    <location>
        <begin position="256"/>
        <end position="320"/>
    </location>
</feature>
<organism evidence="2 3">
    <name type="scientific">Sphagnurus paluster</name>
    <dbReference type="NCBI Taxonomy" id="117069"/>
    <lineage>
        <taxon>Eukaryota</taxon>
        <taxon>Fungi</taxon>
        <taxon>Dikarya</taxon>
        <taxon>Basidiomycota</taxon>
        <taxon>Agaricomycotina</taxon>
        <taxon>Agaricomycetes</taxon>
        <taxon>Agaricomycetidae</taxon>
        <taxon>Agaricales</taxon>
        <taxon>Tricholomatineae</taxon>
        <taxon>Lyophyllaceae</taxon>
        <taxon>Sphagnurus</taxon>
    </lineage>
</organism>
<feature type="compositionally biased region" description="Basic and acidic residues" evidence="1">
    <location>
        <begin position="184"/>
        <end position="194"/>
    </location>
</feature>
<evidence type="ECO:0000313" key="3">
    <source>
        <dbReference type="Proteomes" id="UP000717328"/>
    </source>
</evidence>
<evidence type="ECO:0000256" key="1">
    <source>
        <dbReference type="SAM" id="MobiDB-lite"/>
    </source>
</evidence>
<reference evidence="2" key="1">
    <citation type="submission" date="2021-02" db="EMBL/GenBank/DDBJ databases">
        <authorList>
            <person name="Nieuwenhuis M."/>
            <person name="Van De Peppel L.J.J."/>
        </authorList>
    </citation>
    <scope>NUCLEOTIDE SEQUENCE</scope>
    <source>
        <strain evidence="2">D49</strain>
    </source>
</reference>
<gene>
    <name evidence="2" type="ORF">H0H81_005187</name>
</gene>
<feature type="compositionally biased region" description="Acidic residues" evidence="1">
    <location>
        <begin position="44"/>
        <end position="59"/>
    </location>
</feature>
<protein>
    <submittedName>
        <fullName evidence="2">Uncharacterized protein</fullName>
    </submittedName>
</protein>
<comment type="caution">
    <text evidence="2">The sequence shown here is derived from an EMBL/GenBank/DDBJ whole genome shotgun (WGS) entry which is preliminary data.</text>
</comment>
<dbReference type="AlphaFoldDB" id="A0A9P7GL21"/>
<sequence>MEWCAISPRSLSHPSDDEQAFVDKAVDKLTNEDNNVNRRPLTPWDDDEDMEPDVDEDEDMKSSPLTSLSTESDLEHVFRENILERVDQVLAPLQDAGQEVSIPEVQEALGAILGPEYDRIISTLIDMSTADPEGNFAPDAEKALEAAMDEWFDSQENKDAEGVPDDELEESVDMAIDPAASPRPGDRPSDKDTNNDDPNAMAVDNEAVLGTIHHGERDANVNPEEDEERLVGSQLSLADPSHSDRAQSGVVFHTGVADDAPEGLPAAQQRQHSLPPSSSDFDLEHLLHTSSQEPFTSGERDMKPPMLSAVPGDGKKRQSVNPLTDEEKEAWNNHWEALIAITISAADRIELNSFINWVTGAPELHGKYKAAAELGSSVFEGCEEISEHNRVAVFARLYMVMNDCDVNGEGIPVGANTMLLARRDVLDVLLCVSRFLGNLAKRWRMSPPETAA</sequence>